<dbReference type="RefSeq" id="WP_092794474.1">
    <property type="nucleotide sequence ID" value="NZ_FOPC01000019.1"/>
</dbReference>
<dbReference type="GO" id="GO:0003677">
    <property type="term" value="F:DNA binding"/>
    <property type="evidence" value="ECO:0007669"/>
    <property type="project" value="UniProtKB-UniRule"/>
</dbReference>
<comment type="function">
    <text evidence="1">Represses transcription of the icaADBC operon necessary for biofilm production.</text>
</comment>
<evidence type="ECO:0000259" key="7">
    <source>
        <dbReference type="PROSITE" id="PS50977"/>
    </source>
</evidence>
<dbReference type="InterPro" id="IPR009057">
    <property type="entry name" value="Homeodomain-like_sf"/>
</dbReference>
<dbReference type="InterPro" id="IPR041646">
    <property type="entry name" value="IcaR_C"/>
</dbReference>
<dbReference type="SUPFAM" id="SSF46689">
    <property type="entry name" value="Homeodomain-like"/>
    <property type="match status" value="1"/>
</dbReference>
<dbReference type="PROSITE" id="PS50977">
    <property type="entry name" value="HTH_TETR_2"/>
    <property type="match status" value="1"/>
</dbReference>
<keyword evidence="4 6" id="KW-0238">DNA-binding</keyword>
<evidence type="ECO:0000256" key="2">
    <source>
        <dbReference type="ARBA" id="ARBA00011738"/>
    </source>
</evidence>
<sequence length="198" mass="23058">MPLTSITEIRKQEILKAFYQIAMSEGVENSSMAKIAKVLEVQPSLIVHYFKTKEDLVSALIDYCLERYFQIFEEEFSRPGTPSLKIKTLIERLFSKEWNDLFDDGVFYSSYSLVFRDDNIKSKFKILHEGLRKKLSLIIESYLEFNNEDISQADELSNQVFTLVDGSYYYINMLSSKKEQAFHLESAKKLAQTLLKIS</sequence>
<dbReference type="Pfam" id="PF18665">
    <property type="entry name" value="TetR_C_37"/>
    <property type="match status" value="1"/>
</dbReference>
<protein>
    <recommendedName>
        <fullName evidence="3">Biofilm operon icaADBC HTH-type negative transcriptional regulator IcaR</fullName>
    </recommendedName>
    <alternativeName>
        <fullName evidence="5">Intercellular adhesion protein R</fullName>
    </alternativeName>
</protein>
<feature type="DNA-binding region" description="H-T-H motif" evidence="6">
    <location>
        <begin position="31"/>
        <end position="50"/>
    </location>
</feature>
<accession>A0A1I2XK92</accession>
<evidence type="ECO:0000256" key="3">
    <source>
        <dbReference type="ARBA" id="ARBA00014341"/>
    </source>
</evidence>
<evidence type="ECO:0000256" key="1">
    <source>
        <dbReference type="ARBA" id="ARBA00002291"/>
    </source>
</evidence>
<feature type="domain" description="HTH tetR-type" evidence="7">
    <location>
        <begin position="8"/>
        <end position="68"/>
    </location>
</feature>
<dbReference type="Pfam" id="PF00440">
    <property type="entry name" value="TetR_N"/>
    <property type="match status" value="1"/>
</dbReference>
<dbReference type="Proteomes" id="UP000199642">
    <property type="component" value="Unassembled WGS sequence"/>
</dbReference>
<dbReference type="EMBL" id="FOPC01000019">
    <property type="protein sequence ID" value="SFH13439.1"/>
    <property type="molecule type" value="Genomic_DNA"/>
</dbReference>
<proteinExistence type="predicted"/>
<dbReference type="OrthoDB" id="7618612at2"/>
<dbReference type="STRING" id="435880.SAMN04487988_11934"/>
<organism evidence="8 9">
    <name type="scientific">Algoriphagus hitonicola</name>
    <dbReference type="NCBI Taxonomy" id="435880"/>
    <lineage>
        <taxon>Bacteria</taxon>
        <taxon>Pseudomonadati</taxon>
        <taxon>Bacteroidota</taxon>
        <taxon>Cytophagia</taxon>
        <taxon>Cytophagales</taxon>
        <taxon>Cyclobacteriaceae</taxon>
        <taxon>Algoriphagus</taxon>
    </lineage>
</organism>
<dbReference type="Gene3D" id="1.10.357.10">
    <property type="entry name" value="Tetracycline Repressor, domain 2"/>
    <property type="match status" value="1"/>
</dbReference>
<evidence type="ECO:0000256" key="4">
    <source>
        <dbReference type="ARBA" id="ARBA00023125"/>
    </source>
</evidence>
<evidence type="ECO:0000313" key="8">
    <source>
        <dbReference type="EMBL" id="SFH13439.1"/>
    </source>
</evidence>
<keyword evidence="9" id="KW-1185">Reference proteome</keyword>
<gene>
    <name evidence="8" type="ORF">SAMN04487988_11934</name>
</gene>
<comment type="subunit">
    <text evidence="2">Homodimer.</text>
</comment>
<name>A0A1I2XK92_9BACT</name>
<dbReference type="InterPro" id="IPR001647">
    <property type="entry name" value="HTH_TetR"/>
</dbReference>
<evidence type="ECO:0000256" key="6">
    <source>
        <dbReference type="PROSITE-ProRule" id="PRU00335"/>
    </source>
</evidence>
<evidence type="ECO:0000256" key="5">
    <source>
        <dbReference type="ARBA" id="ARBA00030200"/>
    </source>
</evidence>
<reference evidence="9" key="1">
    <citation type="submission" date="2016-10" db="EMBL/GenBank/DDBJ databases">
        <authorList>
            <person name="Varghese N."/>
            <person name="Submissions S."/>
        </authorList>
    </citation>
    <scope>NUCLEOTIDE SEQUENCE [LARGE SCALE GENOMIC DNA]</scope>
    <source>
        <strain evidence="9">DSM 19315</strain>
    </source>
</reference>
<dbReference type="AlphaFoldDB" id="A0A1I2XK92"/>
<evidence type="ECO:0000313" key="9">
    <source>
        <dbReference type="Proteomes" id="UP000199642"/>
    </source>
</evidence>